<proteinExistence type="predicted"/>
<keyword evidence="2" id="KW-1185">Reference proteome</keyword>
<evidence type="ECO:0000313" key="1">
    <source>
        <dbReference type="EMBL" id="CAG8752470.1"/>
    </source>
</evidence>
<sequence>VSSLLDSSSRKVLLSLRRSLSRKSSRVCVLLVGELRFCISEK</sequence>
<name>A0ACA9QH30_9GLOM</name>
<organism evidence="1 2">
    <name type="scientific">Dentiscutata heterogama</name>
    <dbReference type="NCBI Taxonomy" id="1316150"/>
    <lineage>
        <taxon>Eukaryota</taxon>
        <taxon>Fungi</taxon>
        <taxon>Fungi incertae sedis</taxon>
        <taxon>Mucoromycota</taxon>
        <taxon>Glomeromycotina</taxon>
        <taxon>Glomeromycetes</taxon>
        <taxon>Diversisporales</taxon>
        <taxon>Gigasporaceae</taxon>
        <taxon>Dentiscutata</taxon>
    </lineage>
</organism>
<feature type="non-terminal residue" evidence="1">
    <location>
        <position position="1"/>
    </location>
</feature>
<reference evidence="1" key="1">
    <citation type="submission" date="2021-06" db="EMBL/GenBank/DDBJ databases">
        <authorList>
            <person name="Kallberg Y."/>
            <person name="Tangrot J."/>
            <person name="Rosling A."/>
        </authorList>
    </citation>
    <scope>NUCLEOTIDE SEQUENCE</scope>
    <source>
        <strain evidence="1">IL203A</strain>
    </source>
</reference>
<dbReference type="Proteomes" id="UP000789702">
    <property type="component" value="Unassembled WGS sequence"/>
</dbReference>
<feature type="non-terminal residue" evidence="1">
    <location>
        <position position="42"/>
    </location>
</feature>
<dbReference type="EMBL" id="CAJVPU010046839">
    <property type="protein sequence ID" value="CAG8752470.1"/>
    <property type="molecule type" value="Genomic_DNA"/>
</dbReference>
<comment type="caution">
    <text evidence="1">The sequence shown here is derived from an EMBL/GenBank/DDBJ whole genome shotgun (WGS) entry which is preliminary data.</text>
</comment>
<evidence type="ECO:0000313" key="2">
    <source>
        <dbReference type="Proteomes" id="UP000789702"/>
    </source>
</evidence>
<accession>A0ACA9QH30</accession>
<protein>
    <submittedName>
        <fullName evidence="1">13071_t:CDS:1</fullName>
    </submittedName>
</protein>
<gene>
    <name evidence="1" type="ORF">DHETER_LOCUS14729</name>
</gene>